<comment type="subcellular location">
    <subcellularLocation>
        <location evidence="1">Membrane</location>
    </subcellularLocation>
</comment>
<evidence type="ECO:0000256" key="8">
    <source>
        <dbReference type="ARBA" id="ARBA00023136"/>
    </source>
</evidence>
<keyword evidence="7" id="KW-0811">Translocation</keyword>
<comment type="similarity">
    <text evidence="2">Belongs to the SecE/SEC61-gamma family.</text>
</comment>
<evidence type="ECO:0000256" key="4">
    <source>
        <dbReference type="ARBA" id="ARBA00022692"/>
    </source>
</evidence>
<feature type="region of interest" description="Disordered" evidence="9">
    <location>
        <begin position="35"/>
        <end position="130"/>
    </location>
</feature>
<dbReference type="PANTHER" id="PTHR37247">
    <property type="entry name" value="TRANSMEMBRANE PROTEIN"/>
    <property type="match status" value="1"/>
</dbReference>
<sequence>MPGPGLLTKALVEVIEGEVFPRAWYGRARVELHEDPRTAGDGEKPRTSPRRPETRLGSPSVAVGGERRGRFADSRAAVPRIPSFPFSASPSSTTGSLYSPRTESAPGDSRRGDGRSGRERGSPPLPRRNPAAVCGLMRPPLLMVVVVVVSTAHRGTLMRFSLCRWLMLELLQVGKAQPCVLRRFTPASRRKCVAARGHGRQELRAGQYQLDDDEPLWLAVVRDITWGLRSFLGFLAEQPRQLKHLEWPGFRNTLRTATLTLILVAVFIVALSSVDAALCYILSWLLRKSAYALQLDGKQGGDDRTIRRWTLSVIGDEAIGLPAFISLQSGNQGCNFSFFGGHRLVQLDPGPIGIVHLPALRKQTVKKGTF</sequence>
<evidence type="ECO:0000256" key="3">
    <source>
        <dbReference type="ARBA" id="ARBA00022448"/>
    </source>
</evidence>
<dbReference type="Pfam" id="PF00584">
    <property type="entry name" value="SecE"/>
    <property type="match status" value="1"/>
</dbReference>
<name>A0A0E0EUC5_9ORYZ</name>
<organism evidence="11">
    <name type="scientific">Oryza meridionalis</name>
    <dbReference type="NCBI Taxonomy" id="40149"/>
    <lineage>
        <taxon>Eukaryota</taxon>
        <taxon>Viridiplantae</taxon>
        <taxon>Streptophyta</taxon>
        <taxon>Embryophyta</taxon>
        <taxon>Tracheophyta</taxon>
        <taxon>Spermatophyta</taxon>
        <taxon>Magnoliopsida</taxon>
        <taxon>Liliopsida</taxon>
        <taxon>Poales</taxon>
        <taxon>Poaceae</taxon>
        <taxon>BOP clade</taxon>
        <taxon>Oryzoideae</taxon>
        <taxon>Oryzeae</taxon>
        <taxon>Oryzinae</taxon>
        <taxon>Oryza</taxon>
    </lineage>
</organism>
<dbReference type="PANTHER" id="PTHR37247:SF1">
    <property type="entry name" value="TRANSMEMBRANE PROTEIN"/>
    <property type="match status" value="1"/>
</dbReference>
<dbReference type="GO" id="GO:0006605">
    <property type="term" value="P:protein targeting"/>
    <property type="evidence" value="ECO:0007669"/>
    <property type="project" value="InterPro"/>
</dbReference>
<evidence type="ECO:0000256" key="1">
    <source>
        <dbReference type="ARBA" id="ARBA00004370"/>
    </source>
</evidence>
<keyword evidence="12" id="KW-1185">Reference proteome</keyword>
<dbReference type="InterPro" id="IPR001901">
    <property type="entry name" value="Translocase_SecE/Sec61-g"/>
</dbReference>
<reference evidence="11" key="2">
    <citation type="submission" date="2018-05" db="EMBL/GenBank/DDBJ databases">
        <title>OmerRS3 (Oryza meridionalis Reference Sequence Version 3).</title>
        <authorList>
            <person name="Zhang J."/>
            <person name="Kudrna D."/>
            <person name="Lee S."/>
            <person name="Talag J."/>
            <person name="Welchert J."/>
            <person name="Wing R.A."/>
        </authorList>
    </citation>
    <scope>NUCLEOTIDE SEQUENCE [LARGE SCALE GENOMIC DNA]</scope>
    <source>
        <strain evidence="11">cv. OR44</strain>
    </source>
</reference>
<reference evidence="11" key="1">
    <citation type="submission" date="2015-04" db="UniProtKB">
        <authorList>
            <consortium name="EnsemblPlants"/>
        </authorList>
    </citation>
    <scope>IDENTIFICATION</scope>
</reference>
<dbReference type="AlphaFoldDB" id="A0A0E0EUC5"/>
<evidence type="ECO:0000313" key="12">
    <source>
        <dbReference type="Proteomes" id="UP000008021"/>
    </source>
</evidence>
<keyword evidence="3" id="KW-0813">Transport</keyword>
<evidence type="ECO:0000313" key="11">
    <source>
        <dbReference type="EnsemblPlants" id="OMERI09G13390.1"/>
    </source>
</evidence>
<keyword evidence="8 10" id="KW-0472">Membrane</keyword>
<dbReference type="GO" id="GO:0016020">
    <property type="term" value="C:membrane"/>
    <property type="evidence" value="ECO:0007669"/>
    <property type="project" value="UniProtKB-SubCell"/>
</dbReference>
<protein>
    <submittedName>
        <fullName evidence="11">Uncharacterized protein</fullName>
    </submittedName>
</protein>
<keyword evidence="5" id="KW-0653">Protein transport</keyword>
<keyword evidence="4 10" id="KW-0812">Transmembrane</keyword>
<dbReference type="HAMAP" id="MF_00422">
    <property type="entry name" value="SecE"/>
    <property type="match status" value="1"/>
</dbReference>
<dbReference type="Gramene" id="OMERI09G13390.1">
    <property type="protein sequence ID" value="OMERI09G13390.1"/>
    <property type="gene ID" value="OMERI09G13390"/>
</dbReference>
<accession>A0A0E0EUC5</accession>
<evidence type="ECO:0000256" key="7">
    <source>
        <dbReference type="ARBA" id="ARBA00023010"/>
    </source>
</evidence>
<dbReference type="STRING" id="40149.A0A0E0EUC5"/>
<feature type="compositionally biased region" description="Basic and acidic residues" evidence="9">
    <location>
        <begin position="108"/>
        <end position="121"/>
    </location>
</feature>
<keyword evidence="6 10" id="KW-1133">Transmembrane helix</keyword>
<feature type="transmembrane region" description="Helical" evidence="10">
    <location>
        <begin position="261"/>
        <end position="286"/>
    </location>
</feature>
<evidence type="ECO:0000256" key="5">
    <source>
        <dbReference type="ARBA" id="ARBA00022927"/>
    </source>
</evidence>
<dbReference type="Proteomes" id="UP000008021">
    <property type="component" value="Chromosome 9"/>
</dbReference>
<feature type="compositionally biased region" description="Low complexity" evidence="9">
    <location>
        <begin position="83"/>
        <end position="107"/>
    </location>
</feature>
<dbReference type="GO" id="GO:0006886">
    <property type="term" value="P:intracellular protein transport"/>
    <property type="evidence" value="ECO:0007669"/>
    <property type="project" value="InterPro"/>
</dbReference>
<evidence type="ECO:0000256" key="10">
    <source>
        <dbReference type="SAM" id="Phobius"/>
    </source>
</evidence>
<evidence type="ECO:0000256" key="2">
    <source>
        <dbReference type="ARBA" id="ARBA00008274"/>
    </source>
</evidence>
<dbReference type="EnsemblPlants" id="OMERI09G13390.1">
    <property type="protein sequence ID" value="OMERI09G13390.1"/>
    <property type="gene ID" value="OMERI09G13390"/>
</dbReference>
<evidence type="ECO:0000256" key="6">
    <source>
        <dbReference type="ARBA" id="ARBA00022989"/>
    </source>
</evidence>
<evidence type="ECO:0000256" key="9">
    <source>
        <dbReference type="SAM" id="MobiDB-lite"/>
    </source>
</evidence>
<feature type="compositionally biased region" description="Basic and acidic residues" evidence="9">
    <location>
        <begin position="35"/>
        <end position="54"/>
    </location>
</feature>
<proteinExistence type="inferred from homology"/>